<dbReference type="GO" id="GO:0006209">
    <property type="term" value="P:cytosine catabolic process"/>
    <property type="evidence" value="ECO:0007669"/>
    <property type="project" value="TreeGrafter"/>
</dbReference>
<dbReference type="PANTHER" id="PTHR32027:SF0">
    <property type="entry name" value="CYTOSINE DEAMINASE"/>
    <property type="match status" value="1"/>
</dbReference>
<dbReference type="Pfam" id="PF07969">
    <property type="entry name" value="Amidohydro_3"/>
    <property type="match status" value="1"/>
</dbReference>
<keyword evidence="3" id="KW-1185">Reference proteome</keyword>
<protein>
    <submittedName>
        <fullName evidence="2">Cytosine deaminase</fullName>
        <ecNumber evidence="2">3.5.4.1</ecNumber>
    </submittedName>
</protein>
<evidence type="ECO:0000259" key="1">
    <source>
        <dbReference type="Pfam" id="PF07969"/>
    </source>
</evidence>
<dbReference type="SUPFAM" id="SSF51338">
    <property type="entry name" value="Composite domain of metallo-dependent hydrolases"/>
    <property type="match status" value="1"/>
</dbReference>
<organism evidence="2 3">
    <name type="scientific">Hydrogenophaga pseudoflava</name>
    <name type="common">Pseudomonas carboxydoflava</name>
    <dbReference type="NCBI Taxonomy" id="47421"/>
    <lineage>
        <taxon>Bacteria</taxon>
        <taxon>Pseudomonadati</taxon>
        <taxon>Pseudomonadota</taxon>
        <taxon>Betaproteobacteria</taxon>
        <taxon>Burkholderiales</taxon>
        <taxon>Comamonadaceae</taxon>
        <taxon>Hydrogenophaga</taxon>
    </lineage>
</organism>
<reference evidence="2 3" key="1">
    <citation type="submission" date="2019-03" db="EMBL/GenBank/DDBJ databases">
        <authorList>
            <person name="Sebastian G."/>
            <person name="Baumann P."/>
            <person name="Ruckert C."/>
            <person name="Kalinowski J."/>
            <person name="Nebel B."/>
            <person name="Takors R."/>
            <person name="Blombach B."/>
        </authorList>
    </citation>
    <scope>NUCLEOTIDE SEQUENCE [LARGE SCALE GENOMIC DNA]</scope>
    <source>
        <strain evidence="2 3">DSM 1084</strain>
    </source>
</reference>
<dbReference type="GO" id="GO:0004131">
    <property type="term" value="F:cytosine deaminase activity"/>
    <property type="evidence" value="ECO:0007669"/>
    <property type="project" value="UniProtKB-EC"/>
</dbReference>
<dbReference type="PANTHER" id="PTHR32027">
    <property type="entry name" value="CYTOSINE DEAMINASE"/>
    <property type="match status" value="1"/>
</dbReference>
<evidence type="ECO:0000313" key="2">
    <source>
        <dbReference type="EMBL" id="QBM27178.1"/>
    </source>
</evidence>
<sequence>MLDLLITHATLLDGRTDMSVAVQNGRIVDVAEGLQAPAQTTVDAAGQLLSPPFCDPHFHMDATLSHGQPRVNQSGTLLEGIALWG</sequence>
<proteinExistence type="predicted"/>
<gene>
    <name evidence="2" type="primary">codA1</name>
    <name evidence="2" type="ORF">HPF_05750</name>
</gene>
<dbReference type="KEGG" id="hpse:HPF_05750"/>
<feature type="domain" description="Amidohydrolase 3" evidence="1">
    <location>
        <begin position="41"/>
        <end position="84"/>
    </location>
</feature>
<evidence type="ECO:0000313" key="3">
    <source>
        <dbReference type="Proteomes" id="UP000293912"/>
    </source>
</evidence>
<keyword evidence="2" id="KW-0378">Hydrolase</keyword>
<dbReference type="EMBL" id="CP037867">
    <property type="protein sequence ID" value="QBM27178.1"/>
    <property type="molecule type" value="Genomic_DNA"/>
</dbReference>
<name>A0A4P6WYE2_HYDPS</name>
<dbReference type="GO" id="GO:0035888">
    <property type="term" value="F:isoguanine deaminase activity"/>
    <property type="evidence" value="ECO:0007669"/>
    <property type="project" value="TreeGrafter"/>
</dbReference>
<dbReference type="InterPro" id="IPR052349">
    <property type="entry name" value="Metallo-hydrolase_Enzymes"/>
</dbReference>
<dbReference type="InterPro" id="IPR013108">
    <property type="entry name" value="Amidohydro_3"/>
</dbReference>
<dbReference type="EC" id="3.5.4.1" evidence="2"/>
<dbReference type="Gene3D" id="2.30.40.10">
    <property type="entry name" value="Urease, subunit C, domain 1"/>
    <property type="match status" value="1"/>
</dbReference>
<accession>A0A4P6WYE2</accession>
<dbReference type="InterPro" id="IPR011059">
    <property type="entry name" value="Metal-dep_hydrolase_composite"/>
</dbReference>
<dbReference type="AlphaFoldDB" id="A0A4P6WYE2"/>
<dbReference type="Proteomes" id="UP000293912">
    <property type="component" value="Chromosome"/>
</dbReference>